<dbReference type="InterPro" id="IPR037185">
    <property type="entry name" value="EmrE-like"/>
</dbReference>
<dbReference type="PANTHER" id="PTHR32322:SF9">
    <property type="entry name" value="AMINO-ACID METABOLITE EFFLUX PUMP-RELATED"/>
    <property type="match status" value="1"/>
</dbReference>
<evidence type="ECO:0000313" key="10">
    <source>
        <dbReference type="Proteomes" id="UP000288246"/>
    </source>
</evidence>
<feature type="transmembrane region" description="Helical" evidence="7">
    <location>
        <begin position="184"/>
        <end position="204"/>
    </location>
</feature>
<feature type="transmembrane region" description="Helical" evidence="7">
    <location>
        <begin position="129"/>
        <end position="146"/>
    </location>
</feature>
<protein>
    <recommendedName>
        <fullName evidence="8">EamA domain-containing protein</fullName>
    </recommendedName>
</protein>
<evidence type="ECO:0000313" key="9">
    <source>
        <dbReference type="EMBL" id="GCD19114.1"/>
    </source>
</evidence>
<feature type="compositionally biased region" description="Low complexity" evidence="6">
    <location>
        <begin position="349"/>
        <end position="363"/>
    </location>
</feature>
<evidence type="ECO:0000256" key="3">
    <source>
        <dbReference type="ARBA" id="ARBA00022692"/>
    </source>
</evidence>
<feature type="transmembrane region" description="Helical" evidence="7">
    <location>
        <begin position="95"/>
        <end position="117"/>
    </location>
</feature>
<evidence type="ECO:0000256" key="4">
    <source>
        <dbReference type="ARBA" id="ARBA00022989"/>
    </source>
</evidence>
<feature type="transmembrane region" description="Helical" evidence="7">
    <location>
        <begin position="41"/>
        <end position="60"/>
    </location>
</feature>
<evidence type="ECO:0000256" key="7">
    <source>
        <dbReference type="SAM" id="Phobius"/>
    </source>
</evidence>
<evidence type="ECO:0000256" key="6">
    <source>
        <dbReference type="SAM" id="MobiDB-lite"/>
    </source>
</evidence>
<dbReference type="SUPFAM" id="SSF103481">
    <property type="entry name" value="Multidrug resistance efflux transporter EmrE"/>
    <property type="match status" value="2"/>
</dbReference>
<name>A0A401UWX2_9CELL</name>
<reference evidence="9 10" key="1">
    <citation type="submission" date="2018-11" db="EMBL/GenBank/DDBJ databases">
        <title>Draft genome sequence of Cellulomonas takizawaensis strain TKZ-21.</title>
        <authorList>
            <person name="Yamamura H."/>
            <person name="Hayashi T."/>
            <person name="Hamada M."/>
            <person name="Serisawa Y."/>
            <person name="Matsuyama K."/>
            <person name="Nakagawa Y."/>
            <person name="Otoguro M."/>
            <person name="Yanagida F."/>
            <person name="Hayakawa M."/>
        </authorList>
    </citation>
    <scope>NUCLEOTIDE SEQUENCE [LARGE SCALE GENOMIC DNA]</scope>
    <source>
        <strain evidence="9 10">TKZ-21</strain>
    </source>
</reference>
<feature type="transmembrane region" description="Helical" evidence="7">
    <location>
        <begin position="257"/>
        <end position="276"/>
    </location>
</feature>
<feature type="domain" description="EamA" evidence="8">
    <location>
        <begin position="17"/>
        <end position="139"/>
    </location>
</feature>
<feature type="region of interest" description="Disordered" evidence="6">
    <location>
        <begin position="307"/>
        <end position="397"/>
    </location>
</feature>
<evidence type="ECO:0000259" key="8">
    <source>
        <dbReference type="Pfam" id="PF00892"/>
    </source>
</evidence>
<dbReference type="InterPro" id="IPR000620">
    <property type="entry name" value="EamA_dom"/>
</dbReference>
<feature type="transmembrane region" description="Helical" evidence="7">
    <location>
        <begin position="282"/>
        <end position="303"/>
    </location>
</feature>
<feature type="domain" description="EamA" evidence="8">
    <location>
        <begin position="155"/>
        <end position="297"/>
    </location>
</feature>
<dbReference type="GO" id="GO:0016020">
    <property type="term" value="C:membrane"/>
    <property type="evidence" value="ECO:0007669"/>
    <property type="project" value="UniProtKB-SubCell"/>
</dbReference>
<feature type="compositionally biased region" description="Low complexity" evidence="6">
    <location>
        <begin position="371"/>
        <end position="397"/>
    </location>
</feature>
<evidence type="ECO:0000256" key="2">
    <source>
        <dbReference type="ARBA" id="ARBA00007362"/>
    </source>
</evidence>
<dbReference type="AlphaFoldDB" id="A0A401UWX2"/>
<feature type="transmembrane region" description="Helical" evidence="7">
    <location>
        <begin position="69"/>
        <end position="89"/>
    </location>
</feature>
<comment type="caution">
    <text evidence="9">The sequence shown here is derived from an EMBL/GenBank/DDBJ whole genome shotgun (WGS) entry which is preliminary data.</text>
</comment>
<organism evidence="9 10">
    <name type="scientific">Cellulomonas algicola</name>
    <dbReference type="NCBI Taxonomy" id="2071633"/>
    <lineage>
        <taxon>Bacteria</taxon>
        <taxon>Bacillati</taxon>
        <taxon>Actinomycetota</taxon>
        <taxon>Actinomycetes</taxon>
        <taxon>Micrococcales</taxon>
        <taxon>Cellulomonadaceae</taxon>
        <taxon>Cellulomonas</taxon>
    </lineage>
</organism>
<proteinExistence type="inferred from homology"/>
<dbReference type="Proteomes" id="UP000288246">
    <property type="component" value="Unassembled WGS sequence"/>
</dbReference>
<comment type="similarity">
    <text evidence="2">Belongs to the EamA transporter family.</text>
</comment>
<dbReference type="InterPro" id="IPR050638">
    <property type="entry name" value="AA-Vitamin_Transporters"/>
</dbReference>
<gene>
    <name evidence="9" type="ORF">CTKZ_06760</name>
</gene>
<keyword evidence="3 7" id="KW-0812">Transmembrane</keyword>
<dbReference type="EMBL" id="BHYL01000050">
    <property type="protein sequence ID" value="GCD19114.1"/>
    <property type="molecule type" value="Genomic_DNA"/>
</dbReference>
<keyword evidence="5 7" id="KW-0472">Membrane</keyword>
<comment type="subcellular location">
    <subcellularLocation>
        <location evidence="1">Membrane</location>
        <topology evidence="1">Multi-pass membrane protein</topology>
    </subcellularLocation>
</comment>
<accession>A0A401UWX2</accession>
<dbReference type="PANTHER" id="PTHR32322">
    <property type="entry name" value="INNER MEMBRANE TRANSPORTER"/>
    <property type="match status" value="1"/>
</dbReference>
<sequence length="397" mass="40828">MCQRVMLRDMPARDRALAVLVAVLWGLNFTAIHLQLEQFPPFLLVALRFALIAVPTVVLVKRPAAPWRWVLLYGLGFGVLQFLFLYLAMDSGMPTGLASLVLQSSAPFTVVLAAALLRERISARQGLGVAVAVVGLGGIALHRAGLDGGATLLPVVLTLCGGLGWAVGNLGNRLAMRAAPGEPLRLLLWMSVVPPVPMLAASLVVEGPERIAASFEGLATTQGLLAIGGLLYTVLIGTLLGSGLWTALMGRHPSSTVAPFSMLVPVAGIAASWLLLREPTPLVEIAWGAVVVGGVLLGSTRAVPSWWPGVSRQPRAGQPATDEPVAGQPATGALVARQPETGARVAGQPATGTTSAVATAATPSPRPVSPSPSVVVAETVTGAPAADDSAASASARR</sequence>
<dbReference type="Gene3D" id="1.10.3730.20">
    <property type="match status" value="1"/>
</dbReference>
<evidence type="ECO:0000256" key="1">
    <source>
        <dbReference type="ARBA" id="ARBA00004141"/>
    </source>
</evidence>
<dbReference type="Pfam" id="PF00892">
    <property type="entry name" value="EamA"/>
    <property type="match status" value="2"/>
</dbReference>
<feature type="transmembrane region" description="Helical" evidence="7">
    <location>
        <begin position="152"/>
        <end position="172"/>
    </location>
</feature>
<keyword evidence="4 7" id="KW-1133">Transmembrane helix</keyword>
<keyword evidence="10" id="KW-1185">Reference proteome</keyword>
<feature type="transmembrane region" description="Helical" evidence="7">
    <location>
        <begin position="224"/>
        <end position="245"/>
    </location>
</feature>
<evidence type="ECO:0000256" key="5">
    <source>
        <dbReference type="ARBA" id="ARBA00023136"/>
    </source>
</evidence>